<dbReference type="EMBL" id="JAGMUV010000007">
    <property type="protein sequence ID" value="KAH7148317.1"/>
    <property type="molecule type" value="Genomic_DNA"/>
</dbReference>
<keyword evidence="1" id="KW-0175">Coiled coil</keyword>
<dbReference type="AlphaFoldDB" id="A0A9P9EXN5"/>
<gene>
    <name evidence="3" type="ORF">EDB81DRAFT_758747</name>
</gene>
<accession>A0A9P9EXN5</accession>
<reference evidence="3" key="1">
    <citation type="journal article" date="2021" name="Nat. Commun.">
        <title>Genetic determinants of endophytism in the Arabidopsis root mycobiome.</title>
        <authorList>
            <person name="Mesny F."/>
            <person name="Miyauchi S."/>
            <person name="Thiergart T."/>
            <person name="Pickel B."/>
            <person name="Atanasova L."/>
            <person name="Karlsson M."/>
            <person name="Huettel B."/>
            <person name="Barry K.W."/>
            <person name="Haridas S."/>
            <person name="Chen C."/>
            <person name="Bauer D."/>
            <person name="Andreopoulos W."/>
            <person name="Pangilinan J."/>
            <person name="LaButti K."/>
            <person name="Riley R."/>
            <person name="Lipzen A."/>
            <person name="Clum A."/>
            <person name="Drula E."/>
            <person name="Henrissat B."/>
            <person name="Kohler A."/>
            <person name="Grigoriev I.V."/>
            <person name="Martin F.M."/>
            <person name="Hacquard S."/>
        </authorList>
    </citation>
    <scope>NUCLEOTIDE SEQUENCE</scope>
    <source>
        <strain evidence="3">MPI-CAGE-AT-0147</strain>
    </source>
</reference>
<comment type="caution">
    <text evidence="3">The sequence shown here is derived from an EMBL/GenBank/DDBJ whole genome shotgun (WGS) entry which is preliminary data.</text>
</comment>
<dbReference type="OrthoDB" id="5100807at2759"/>
<name>A0A9P9EXN5_9HYPO</name>
<evidence type="ECO:0000256" key="2">
    <source>
        <dbReference type="SAM" id="MobiDB-lite"/>
    </source>
</evidence>
<dbReference type="Proteomes" id="UP000738349">
    <property type="component" value="Unassembled WGS sequence"/>
</dbReference>
<organism evidence="3 4">
    <name type="scientific">Dactylonectria macrodidyma</name>
    <dbReference type="NCBI Taxonomy" id="307937"/>
    <lineage>
        <taxon>Eukaryota</taxon>
        <taxon>Fungi</taxon>
        <taxon>Dikarya</taxon>
        <taxon>Ascomycota</taxon>
        <taxon>Pezizomycotina</taxon>
        <taxon>Sordariomycetes</taxon>
        <taxon>Hypocreomycetidae</taxon>
        <taxon>Hypocreales</taxon>
        <taxon>Nectriaceae</taxon>
        <taxon>Dactylonectria</taxon>
    </lineage>
</organism>
<feature type="region of interest" description="Disordered" evidence="2">
    <location>
        <begin position="80"/>
        <end position="105"/>
    </location>
</feature>
<proteinExistence type="predicted"/>
<protein>
    <submittedName>
        <fullName evidence="3">Uncharacterized protein</fullName>
    </submittedName>
</protein>
<sequence length="251" mass="28608">MPSTERFMSAEHEAQLERLTCSGSDEETWWSLFQRLIPGMQERELNSLKNEFFPYYIYVDSFMIPAITFSNALFQPPATDQPSLQDMTPNGYELLDQTSSDSPSVVDPRLFSIPSTPSYSLSVPLLEAPIDYQQHSNTQPPLVYTPPQSAVASTNSVSDMPRTNRALDRVQQQVSDQTQLRRNYERLKVRNTRTEAENGELRENNRCARADIGRMDSVLDDLLAAEDLPSHLFDKLTEVSEILLSIKSRIR</sequence>
<feature type="coiled-coil region" evidence="1">
    <location>
        <begin position="167"/>
        <end position="204"/>
    </location>
</feature>
<evidence type="ECO:0000313" key="4">
    <source>
        <dbReference type="Proteomes" id="UP000738349"/>
    </source>
</evidence>
<keyword evidence="4" id="KW-1185">Reference proteome</keyword>
<evidence type="ECO:0000256" key="1">
    <source>
        <dbReference type="SAM" id="Coils"/>
    </source>
</evidence>
<evidence type="ECO:0000313" key="3">
    <source>
        <dbReference type="EMBL" id="KAH7148317.1"/>
    </source>
</evidence>